<evidence type="ECO:0000256" key="11">
    <source>
        <dbReference type="ARBA" id="ARBA00023125"/>
    </source>
</evidence>
<evidence type="ECO:0000256" key="19">
    <source>
        <dbReference type="PIRNR" id="PIRNR003407"/>
    </source>
</evidence>
<dbReference type="GO" id="GO:0003677">
    <property type="term" value="F:DNA binding"/>
    <property type="evidence" value="ECO:0007669"/>
    <property type="project" value="UniProtKB-UniRule"/>
</dbReference>
<proteinExistence type="inferred from homology"/>
<protein>
    <recommendedName>
        <fullName evidence="18 19">Protein E7</fullName>
    </recommendedName>
</protein>
<dbReference type="GO" id="GO:0039645">
    <property type="term" value="P:symbiont-mediated perturbation of host cell cycle G1/S transition checkpoint"/>
    <property type="evidence" value="ECO:0007669"/>
    <property type="project" value="UniProtKB-UniRule"/>
</dbReference>
<dbReference type="GO" id="GO:0052170">
    <property type="term" value="P:symbiont-mediated suppression of host innate immune response"/>
    <property type="evidence" value="ECO:0007669"/>
    <property type="project" value="UniProtKB-KW"/>
</dbReference>
<keyword evidence="2 18" id="KW-0244">Early protein</keyword>
<name>A0A2D2AKW5_9PAPI</name>
<keyword evidence="9 18" id="KW-0862">Zinc</keyword>
<keyword evidence="14 18" id="KW-1035">Host cytoplasm</keyword>
<evidence type="ECO:0000256" key="18">
    <source>
        <dbReference type="HAMAP-Rule" id="MF_04004"/>
    </source>
</evidence>
<evidence type="ECO:0000256" key="2">
    <source>
        <dbReference type="ARBA" id="ARBA00022518"/>
    </source>
</evidence>
<evidence type="ECO:0000256" key="5">
    <source>
        <dbReference type="ARBA" id="ARBA00022632"/>
    </source>
</evidence>
<dbReference type="GO" id="GO:0003700">
    <property type="term" value="F:DNA-binding transcription factor activity"/>
    <property type="evidence" value="ECO:0007669"/>
    <property type="project" value="UniProtKB-UniRule"/>
</dbReference>
<evidence type="ECO:0000256" key="10">
    <source>
        <dbReference type="ARBA" id="ARBA00023015"/>
    </source>
</evidence>
<evidence type="ECO:0000256" key="9">
    <source>
        <dbReference type="ARBA" id="ARBA00022833"/>
    </source>
</evidence>
<gene>
    <name evidence="18 20" type="primary">E7</name>
</gene>
<reference evidence="20" key="1">
    <citation type="journal article" date="2018" name="MSphere">
        <title>Metagenomic Discovery of 83 New Human Papillomavirus Types in Patients with Immunodeficiency.</title>
        <authorList>
            <person name="Pastrana D.V."/>
            <person name="Peretti A."/>
            <person name="Welch N.L."/>
            <person name="Borgogna C."/>
            <person name="Olivero C."/>
            <person name="Badolato R."/>
            <person name="Notarangelo L.D."/>
            <person name="Gariglio M."/>
            <person name="FitzGerald P.C."/>
            <person name="McIntosh C.E."/>
            <person name="Reeves J."/>
            <person name="Starrett G.J."/>
            <person name="Bliskovsky V."/>
            <person name="Velez D."/>
            <person name="Brownell I."/>
            <person name="Yarchoan R."/>
            <person name="Wyvill K.M."/>
            <person name="Uldrick T.S."/>
            <person name="Maldarelli F."/>
            <person name="Lisco A."/>
            <person name="Sereti I."/>
            <person name="Gonzalez C.M."/>
            <person name="Androphy E.J."/>
            <person name="McBride A.A."/>
            <person name="Van Doorslaer K."/>
            <person name="Garcia F."/>
            <person name="Dvoretzky I."/>
            <person name="Liu J.S."/>
            <person name="Han J."/>
            <person name="Murphy P.M."/>
            <person name="McDermott D.H."/>
            <person name="Buck C.B."/>
        </authorList>
    </citation>
    <scope>NUCLEOTIDE SEQUENCE</scope>
    <source>
        <strain evidence="20">Beta01_m292c10</strain>
    </source>
</reference>
<keyword evidence="8 18" id="KW-1114">Inhibition of host interferon signaling pathway by virus</keyword>
<evidence type="ECO:0000256" key="15">
    <source>
        <dbReference type="ARBA" id="ARBA00023258"/>
    </source>
</evidence>
<accession>A0A2D2AKW5</accession>
<dbReference type="GO" id="GO:0042025">
    <property type="term" value="C:host cell nucleus"/>
    <property type="evidence" value="ECO:0007669"/>
    <property type="project" value="UniProtKB-SubCell"/>
</dbReference>
<keyword evidence="1 18" id="KW-1121">Modulation of host cell cycle by virus</keyword>
<evidence type="ECO:0000256" key="8">
    <source>
        <dbReference type="ARBA" id="ARBA00022830"/>
    </source>
</evidence>
<evidence type="ECO:0000256" key="17">
    <source>
        <dbReference type="ARBA" id="ARBA00023309"/>
    </source>
</evidence>
<comment type="PTM">
    <text evidence="18">Highly phosphorylated.</text>
</comment>
<evidence type="ECO:0000256" key="4">
    <source>
        <dbReference type="ARBA" id="ARBA00022581"/>
    </source>
</evidence>
<comment type="function">
    <text evidence="18">Plays a role in viral genome replication by driving entry of quiescent cells into the cell cycle. Stimulation of progression from G1 to S phase allows the virus to efficiently use the cellular DNA replicating machinery to achieve viral genome replication. E7 protein has both transforming and trans-activating activities. Induces the disassembly of the E2F1 transcription factor from RB1, with subsequent transcriptional activation of E2F1-regulated S-phase genes. Interferes with host histone deacetylation mediated by HDAC1 and HDAC2, leading to transcription activation. Plays also a role in the inhibition of both antiviral and antiproliferative functions of host interferon alpha. Interaction with host TMEM173/STING impairs the ability of TMEM173/STING to sense cytosolic DNA and promote the production of type I interferon (IFN-alpha and IFN-beta).</text>
</comment>
<sequence>MIGNQVTIQDIVLELEPYPIDLFCEEEELPTEQDIDAEEESQKIPYKVVAPCGCCDSRLRLYIFATSFGIRTLQSLLLEDINLLCPTCRQRIQYGGE</sequence>
<dbReference type="GO" id="GO:0030430">
    <property type="term" value="C:host cell cytoplasm"/>
    <property type="evidence" value="ECO:0007669"/>
    <property type="project" value="UniProtKB-SubCell"/>
</dbReference>
<keyword evidence="17 18" id="KW-1078">G1/S host cell cycle checkpoint dysregulation by virus</keyword>
<evidence type="ECO:0000256" key="1">
    <source>
        <dbReference type="ARBA" id="ARBA00022504"/>
    </source>
</evidence>
<evidence type="ECO:0000256" key="12">
    <source>
        <dbReference type="ARBA" id="ARBA00023159"/>
    </source>
</evidence>
<keyword evidence="15" id="KW-0922">Interferon antiviral system evasion</keyword>
<keyword evidence="16 18" id="KW-0899">Viral immunoevasion</keyword>
<evidence type="ECO:0000256" key="14">
    <source>
        <dbReference type="ARBA" id="ARBA00023200"/>
    </source>
</evidence>
<dbReference type="GO" id="GO:0039502">
    <property type="term" value="P:symbiont-mediated suppression of host type I interferon-mediated signaling pathway"/>
    <property type="evidence" value="ECO:0007669"/>
    <property type="project" value="UniProtKB-UniRule"/>
</dbReference>
<evidence type="ECO:0000256" key="3">
    <source>
        <dbReference type="ARBA" id="ARBA00022562"/>
    </source>
</evidence>
<organism evidence="20">
    <name type="scientific">Betapapillomavirus 1</name>
    <dbReference type="NCBI Taxonomy" id="337051"/>
    <lineage>
        <taxon>Viruses</taxon>
        <taxon>Monodnaviria</taxon>
        <taxon>Shotokuvirae</taxon>
        <taxon>Cossaviricota</taxon>
        <taxon>Papovaviricetes</taxon>
        <taxon>Zurhausenvirales</taxon>
        <taxon>Papillomaviridae</taxon>
        <taxon>Firstpapillomavirinae</taxon>
        <taxon>Betapapillomavirus</taxon>
    </lineage>
</organism>
<comment type="caution">
    <text evidence="18">Lacks conserved residue(s) required for the propagation of feature annotation.</text>
</comment>
<keyword evidence="6 18" id="KW-0479">Metal-binding</keyword>
<dbReference type="GO" id="GO:0008270">
    <property type="term" value="F:zinc ion binding"/>
    <property type="evidence" value="ECO:0007669"/>
    <property type="project" value="UniProtKB-KW"/>
</dbReference>
<comment type="domain">
    <text evidence="18">The E7 terminal domain is an intrinsically disordered domain, whose flexibility and conformational transitions confer target adaptability to the oncoprotein. It allows adaptation to a variety of protein targets and exposes the PEST degradation sequence that regulates its turnover in the cell.</text>
</comment>
<keyword evidence="5 18" id="KW-1090">Inhibition of host innate immune response by virus</keyword>
<comment type="function">
    <text evidence="19">E7 protein has both transforming and trans-activating activities.</text>
</comment>
<dbReference type="InterPro" id="IPR000148">
    <property type="entry name" value="Papilloma_E7"/>
</dbReference>
<evidence type="ECO:0000256" key="7">
    <source>
        <dbReference type="ARBA" id="ARBA00022771"/>
    </source>
</evidence>
<dbReference type="Gene3D" id="3.30.160.330">
    <property type="match status" value="1"/>
</dbReference>
<keyword evidence="10 18" id="KW-0805">Transcription regulation</keyword>
<comment type="subunit">
    <text evidence="18">Homodimer. Homooligomer. Interacts with host RB1; this interaction induces dissociation of RB1-E2F1 complex thereby disrupting RB1 activity. Interacts with host EP300; this interaction represses EP300 transcriptional activity. Interacts with protein E2; this interaction inhibits E7 oncogenic activity. Interacts with host TMEM173/STING; this interaction impairs the ability of TMEM173/STING to sense cytosolic DNA and promote the production of type I interferon (IFN-alpha and IFN-beta).</text>
</comment>
<dbReference type="EMBL" id="MF588678">
    <property type="protein sequence ID" value="ATQ38092.1"/>
    <property type="molecule type" value="Genomic_DNA"/>
</dbReference>
<keyword evidence="4 18" id="KW-0945">Host-virus interaction</keyword>
<dbReference type="GO" id="GO:0006351">
    <property type="term" value="P:DNA-templated transcription"/>
    <property type="evidence" value="ECO:0007669"/>
    <property type="project" value="UniProtKB-UniRule"/>
</dbReference>
<evidence type="ECO:0000256" key="13">
    <source>
        <dbReference type="ARBA" id="ARBA00023163"/>
    </source>
</evidence>
<keyword evidence="7 18" id="KW-0863">Zinc-finger</keyword>
<dbReference type="Proteomes" id="UP000289607">
    <property type="component" value="Segment"/>
</dbReference>
<dbReference type="SUPFAM" id="SSF161234">
    <property type="entry name" value="E7 C-terminal domain-like"/>
    <property type="match status" value="1"/>
</dbReference>
<evidence type="ECO:0000313" key="20">
    <source>
        <dbReference type="EMBL" id="ATQ38092.1"/>
    </source>
</evidence>
<keyword evidence="12 18" id="KW-0010">Activator</keyword>
<evidence type="ECO:0000256" key="6">
    <source>
        <dbReference type="ARBA" id="ARBA00022723"/>
    </source>
</evidence>
<dbReference type="GO" id="GO:0019904">
    <property type="term" value="F:protein domain specific binding"/>
    <property type="evidence" value="ECO:0007669"/>
    <property type="project" value="UniProtKB-UniRule"/>
</dbReference>
<feature type="short sequence motif" description="Nuclear export signal" evidence="18">
    <location>
        <begin position="70"/>
        <end position="78"/>
    </location>
</feature>
<dbReference type="HAMAP" id="MF_04004">
    <property type="entry name" value="PPV_E7"/>
    <property type="match status" value="1"/>
</dbReference>
<feature type="zinc finger region" evidence="18">
    <location>
        <begin position="52"/>
        <end position="88"/>
    </location>
</feature>
<keyword evidence="11 18" id="KW-0238">DNA-binding</keyword>
<keyword evidence="13 18" id="KW-0804">Transcription</keyword>
<comment type="subcellular location">
    <subcellularLocation>
        <location evidence="18">Host cytoplasm</location>
    </subcellularLocation>
    <subcellularLocation>
        <location evidence="18">Host nucleus</location>
    </subcellularLocation>
    <text evidence="18">Predominantly found in the host nucleus.</text>
</comment>
<keyword evidence="3 18" id="KW-1048">Host nucleus</keyword>
<evidence type="ECO:0000256" key="16">
    <source>
        <dbReference type="ARBA" id="ARBA00023280"/>
    </source>
</evidence>
<feature type="short sequence motif" description="LXCXE motif; interaction with host RB1 and TMEM173/STING" evidence="18">
    <location>
        <begin position="22"/>
        <end position="26"/>
    </location>
</feature>
<comment type="similarity">
    <text evidence="18 19">Belongs to the papillomaviridae E7 protein family.</text>
</comment>
<dbReference type="Pfam" id="PF00527">
    <property type="entry name" value="E7"/>
    <property type="match status" value="1"/>
</dbReference>
<dbReference type="PIRSF" id="PIRSF003407">
    <property type="entry name" value="Papvi_E7"/>
    <property type="match status" value="1"/>
</dbReference>